<protein>
    <recommendedName>
        <fullName evidence="4">Ubiquitin-like protease family profile domain-containing protein</fullName>
    </recommendedName>
</protein>
<dbReference type="AlphaFoldDB" id="A0A225ULU3"/>
<evidence type="ECO:0008006" key="4">
    <source>
        <dbReference type="Google" id="ProtNLM"/>
    </source>
</evidence>
<dbReference type="InterPro" id="IPR038765">
    <property type="entry name" value="Papain-like_cys_pep_sf"/>
</dbReference>
<keyword evidence="1" id="KW-0175">Coiled coil</keyword>
<feature type="coiled-coil region" evidence="1">
    <location>
        <begin position="50"/>
        <end position="77"/>
    </location>
</feature>
<name>A0A225ULU3_9STRA</name>
<dbReference type="Gene3D" id="3.40.395.10">
    <property type="entry name" value="Adenoviral Proteinase, Chain A"/>
    <property type="match status" value="1"/>
</dbReference>
<dbReference type="SUPFAM" id="SSF54001">
    <property type="entry name" value="Cysteine proteinases"/>
    <property type="match status" value="1"/>
</dbReference>
<reference evidence="3" key="1">
    <citation type="submission" date="2017-03" db="EMBL/GenBank/DDBJ databases">
        <title>Phytopthora megakarya and P. palmivora, two closely related causual agents of cacao black pod achieved similar genome size and gene model numbers by different mechanisms.</title>
        <authorList>
            <person name="Ali S."/>
            <person name="Shao J."/>
            <person name="Larry D.J."/>
            <person name="Kronmiller B."/>
            <person name="Shen D."/>
            <person name="Strem M.D."/>
            <person name="Melnick R.L."/>
            <person name="Guiltinan M.J."/>
            <person name="Tyler B.M."/>
            <person name="Meinhardt L.W."/>
            <person name="Bailey B.A."/>
        </authorList>
    </citation>
    <scope>NUCLEOTIDE SEQUENCE [LARGE SCALE GENOMIC DNA]</scope>
    <source>
        <strain evidence="3">zdho120</strain>
    </source>
</reference>
<dbReference type="Proteomes" id="UP000198211">
    <property type="component" value="Unassembled WGS sequence"/>
</dbReference>
<gene>
    <name evidence="2" type="ORF">PHMEG_00036134</name>
</gene>
<comment type="caution">
    <text evidence="2">The sequence shown here is derived from an EMBL/GenBank/DDBJ whole genome shotgun (WGS) entry which is preliminary data.</text>
</comment>
<organism evidence="2 3">
    <name type="scientific">Phytophthora megakarya</name>
    <dbReference type="NCBI Taxonomy" id="4795"/>
    <lineage>
        <taxon>Eukaryota</taxon>
        <taxon>Sar</taxon>
        <taxon>Stramenopiles</taxon>
        <taxon>Oomycota</taxon>
        <taxon>Peronosporomycetes</taxon>
        <taxon>Peronosporales</taxon>
        <taxon>Peronosporaceae</taxon>
        <taxon>Phytophthora</taxon>
    </lineage>
</organism>
<keyword evidence="3" id="KW-1185">Reference proteome</keyword>
<accession>A0A225ULU3</accession>
<evidence type="ECO:0000313" key="2">
    <source>
        <dbReference type="EMBL" id="OWY94207.1"/>
    </source>
</evidence>
<evidence type="ECO:0000256" key="1">
    <source>
        <dbReference type="SAM" id="Coils"/>
    </source>
</evidence>
<dbReference type="EMBL" id="NBNE01014738">
    <property type="protein sequence ID" value="OWY94207.1"/>
    <property type="molecule type" value="Genomic_DNA"/>
</dbReference>
<proteinExistence type="predicted"/>
<sequence>DTMEQKLRIAKSFGAYTPGLKAVVSVINLGHHRGAVFVDIHAKRCSLFDHMQLESNISDLKDTVRTAVEKILQLTDQVQYDVITGCVQKDHSSCGLWCLVVVELLLFGADTQTWNDFWSDSLYDVVGYLRMLFVQGYRHTEAFGWSV</sequence>
<evidence type="ECO:0000313" key="3">
    <source>
        <dbReference type="Proteomes" id="UP000198211"/>
    </source>
</evidence>
<dbReference type="OrthoDB" id="88857at2759"/>
<feature type="non-terminal residue" evidence="2">
    <location>
        <position position="1"/>
    </location>
</feature>